<dbReference type="PANTHER" id="PTHR19378:SF0">
    <property type="entry name" value="HAUS AUGMIN-LIKE COMPLEX SUBUNIT 3"/>
    <property type="match status" value="1"/>
</dbReference>
<evidence type="ECO:0000313" key="2">
    <source>
        <dbReference type="EMBL" id="KAG8195228.1"/>
    </source>
</evidence>
<sequence length="581" mass="67701">MNGPELFVETLKRIGFPEAHKYKPDDFVSMFADKELAPILESFCTLTEDNVLSTEELASYAAIPPKELAHLEKLAQKSEAFATDISDEKNEELKFLEKHLTHIEEHNKSLQKQRELLKLRLTGILEEKDRNEKVLVNSKRKFESYSMQKVPEAQADLTSVLQTISKLISEIEKLITDTDYDTEAPSPQFVGAETYLEEEAHLLRYIEDLLGKNFQIEDFRNFTLNIPGHEDSEFIREVNLFQKALKKSKVEELKAACEKEKLNKIIEFYKKCEDVLPVNIFEIPTSELWSRLGEENDRNEKLIAKEKLINLYLSAAVTERMDAHSNKLAIAHSDEVVQIYNSHCKKIQGHLDEVISHKSRLQLVSLYLDEYARKFASIKQLTEQSSNFLEKEKDMLSRRKQNFQNDLEKESPKKDKYLPEDSVFISVFKILKDIDEDRQNLSSITMDDVFKKVEKVFKQKEFIEKLQNQKLTVLNSLETQRSAIEKVVFQGKEFAELSEIDMNLNMQLNKMGVTSTAMKKTVMDLQNYMDTKEKLLKNDRKLRLARYLYLYALCNEDKFQYYIEKIKTSAENCMDTHPNSS</sequence>
<evidence type="ECO:0000313" key="3">
    <source>
        <dbReference type="Proteomes" id="UP000827092"/>
    </source>
</evidence>
<dbReference type="EMBL" id="JAFNEN010000091">
    <property type="protein sequence ID" value="KAG8195228.1"/>
    <property type="molecule type" value="Genomic_DNA"/>
</dbReference>
<dbReference type="GO" id="GO:0072686">
    <property type="term" value="C:mitotic spindle"/>
    <property type="evidence" value="ECO:0007669"/>
    <property type="project" value="TreeGrafter"/>
</dbReference>
<dbReference type="GO" id="GO:0051225">
    <property type="term" value="P:spindle assembly"/>
    <property type="evidence" value="ECO:0007669"/>
    <property type="project" value="InterPro"/>
</dbReference>
<gene>
    <name evidence="2" type="ORF">JTE90_027969</name>
</gene>
<comment type="caution">
    <text evidence="2">The sequence shown here is derived from an EMBL/GenBank/DDBJ whole genome shotgun (WGS) entry which is preliminary data.</text>
</comment>
<dbReference type="GO" id="GO:0031023">
    <property type="term" value="P:microtubule organizing center organization"/>
    <property type="evidence" value="ECO:0007669"/>
    <property type="project" value="TreeGrafter"/>
</dbReference>
<protein>
    <submittedName>
        <fullName evidence="2">Uncharacterized protein</fullName>
    </submittedName>
</protein>
<dbReference type="GO" id="GO:0070652">
    <property type="term" value="C:HAUS complex"/>
    <property type="evidence" value="ECO:0007669"/>
    <property type="project" value="InterPro"/>
</dbReference>
<reference evidence="2 3" key="1">
    <citation type="journal article" date="2022" name="Nat. Ecol. Evol.">
        <title>A masculinizing supergene underlies an exaggerated male reproductive morph in a spider.</title>
        <authorList>
            <person name="Hendrickx F."/>
            <person name="De Corte Z."/>
            <person name="Sonet G."/>
            <person name="Van Belleghem S.M."/>
            <person name="Kostlbacher S."/>
            <person name="Vangestel C."/>
        </authorList>
    </citation>
    <scope>NUCLEOTIDE SEQUENCE [LARGE SCALE GENOMIC DNA]</scope>
    <source>
        <strain evidence="2">W744_W776</strain>
    </source>
</reference>
<keyword evidence="3" id="KW-1185">Reference proteome</keyword>
<dbReference type="AlphaFoldDB" id="A0AAV6VHS3"/>
<dbReference type="GO" id="GO:0005815">
    <property type="term" value="C:microtubule organizing center"/>
    <property type="evidence" value="ECO:0007669"/>
    <property type="project" value="TreeGrafter"/>
</dbReference>
<accession>A0AAV6VHS3</accession>
<feature type="coiled-coil region" evidence="1">
    <location>
        <begin position="86"/>
        <end position="127"/>
    </location>
</feature>
<proteinExistence type="predicted"/>
<dbReference type="PANTHER" id="PTHR19378">
    <property type="entry name" value="GOLGIN- RELATED"/>
    <property type="match status" value="1"/>
</dbReference>
<name>A0AAV6VHS3_9ARAC</name>
<organism evidence="2 3">
    <name type="scientific">Oedothorax gibbosus</name>
    <dbReference type="NCBI Taxonomy" id="931172"/>
    <lineage>
        <taxon>Eukaryota</taxon>
        <taxon>Metazoa</taxon>
        <taxon>Ecdysozoa</taxon>
        <taxon>Arthropoda</taxon>
        <taxon>Chelicerata</taxon>
        <taxon>Arachnida</taxon>
        <taxon>Araneae</taxon>
        <taxon>Araneomorphae</taxon>
        <taxon>Entelegynae</taxon>
        <taxon>Araneoidea</taxon>
        <taxon>Linyphiidae</taxon>
        <taxon>Erigoninae</taxon>
        <taxon>Oedothorax</taxon>
    </lineage>
</organism>
<dbReference type="Proteomes" id="UP000827092">
    <property type="component" value="Unassembled WGS sequence"/>
</dbReference>
<dbReference type="InterPro" id="IPR026206">
    <property type="entry name" value="HAUS3"/>
</dbReference>
<keyword evidence="1" id="KW-0175">Coiled coil</keyword>
<evidence type="ECO:0000256" key="1">
    <source>
        <dbReference type="SAM" id="Coils"/>
    </source>
</evidence>